<dbReference type="AlphaFoldDB" id="A0A6M1RUS1"/>
<keyword evidence="3 7" id="KW-0808">Transferase</keyword>
<evidence type="ECO:0000256" key="5">
    <source>
        <dbReference type="ARBA" id="ARBA00022989"/>
    </source>
</evidence>
<evidence type="ECO:0000256" key="7">
    <source>
        <dbReference type="HAMAP-Rule" id="MF_01147"/>
    </source>
</evidence>
<dbReference type="HAMAP" id="MF_01147">
    <property type="entry name" value="Lgt"/>
    <property type="match status" value="1"/>
</dbReference>
<evidence type="ECO:0000256" key="2">
    <source>
        <dbReference type="ARBA" id="ARBA00022475"/>
    </source>
</evidence>
<keyword evidence="6 7" id="KW-0472">Membrane</keyword>
<dbReference type="UniPathway" id="UPA00664"/>
<organism evidence="8 9">
    <name type="scientific">Limisphaera ngatamarikiensis</name>
    <dbReference type="NCBI Taxonomy" id="1324935"/>
    <lineage>
        <taxon>Bacteria</taxon>
        <taxon>Pseudomonadati</taxon>
        <taxon>Verrucomicrobiota</taxon>
        <taxon>Verrucomicrobiia</taxon>
        <taxon>Limisphaerales</taxon>
        <taxon>Limisphaeraceae</taxon>
        <taxon>Limisphaera</taxon>
    </lineage>
</organism>
<keyword evidence="9" id="KW-1185">Reference proteome</keyword>
<accession>A0A6M1RUS1</accession>
<proteinExistence type="inferred from homology"/>
<keyword evidence="5 7" id="KW-1133">Transmembrane helix</keyword>
<comment type="similarity">
    <text evidence="1 7">Belongs to the Lgt family.</text>
</comment>
<dbReference type="EMBL" id="JAAKYA010000048">
    <property type="protein sequence ID" value="NGO39161.1"/>
    <property type="molecule type" value="Genomic_DNA"/>
</dbReference>
<dbReference type="NCBIfam" id="TIGR00544">
    <property type="entry name" value="lgt"/>
    <property type="match status" value="1"/>
</dbReference>
<comment type="pathway">
    <text evidence="7">Protein modification; lipoprotein biosynthesis (diacylglyceryl transfer).</text>
</comment>
<sequence>MHPVAFQLGPLTVHWYGVLVALGFLLGLWNAARRAPAAGLSGEAVADMGPWLIVGAVLGARLLYVLTYWREQFARAPWWEVLMVHHGGLVFYGGLAGAVLAGLVFLHRRKLPVWRTADVLAPGIALGYAVGRWGCLLNGCCYGRVCDLRWAVRYPPDNPLGPPTFPVHPSQVYDSLLSFGLYGALAWLFRRRRFDGQVFGAYLIGYALTRSVVECFRGDYPPEHIRLGLTPGHWTSLLVFLAGFTVLYTRARTAAPPGPNRTN</sequence>
<dbReference type="RefSeq" id="WP_165107015.1">
    <property type="nucleotide sequence ID" value="NZ_JAAKYA010000048.1"/>
</dbReference>
<evidence type="ECO:0000313" key="9">
    <source>
        <dbReference type="Proteomes" id="UP000477311"/>
    </source>
</evidence>
<feature type="transmembrane region" description="Helical" evidence="7">
    <location>
        <begin position="51"/>
        <end position="69"/>
    </location>
</feature>
<dbReference type="Proteomes" id="UP000477311">
    <property type="component" value="Unassembled WGS sequence"/>
</dbReference>
<feature type="transmembrane region" description="Helical" evidence="7">
    <location>
        <begin position="89"/>
        <end position="106"/>
    </location>
</feature>
<comment type="subcellular location">
    <subcellularLocation>
        <location evidence="7">Cell membrane</location>
        <topology evidence="7">Multi-pass membrane protein</topology>
    </subcellularLocation>
</comment>
<evidence type="ECO:0000256" key="1">
    <source>
        <dbReference type="ARBA" id="ARBA00007150"/>
    </source>
</evidence>
<feature type="transmembrane region" description="Helical" evidence="7">
    <location>
        <begin position="13"/>
        <end position="31"/>
    </location>
</feature>
<keyword evidence="2 7" id="KW-1003">Cell membrane</keyword>
<comment type="catalytic activity">
    <reaction evidence="7">
        <text>L-cysteinyl-[prolipoprotein] + a 1,2-diacyl-sn-glycero-3-phospho-(1'-sn-glycerol) = an S-1,2-diacyl-sn-glyceryl-L-cysteinyl-[prolipoprotein] + sn-glycerol 1-phosphate + H(+)</text>
        <dbReference type="Rhea" id="RHEA:56712"/>
        <dbReference type="Rhea" id="RHEA-COMP:14679"/>
        <dbReference type="Rhea" id="RHEA-COMP:14680"/>
        <dbReference type="ChEBI" id="CHEBI:15378"/>
        <dbReference type="ChEBI" id="CHEBI:29950"/>
        <dbReference type="ChEBI" id="CHEBI:57685"/>
        <dbReference type="ChEBI" id="CHEBI:64716"/>
        <dbReference type="ChEBI" id="CHEBI:140658"/>
        <dbReference type="EC" id="2.5.1.145"/>
    </reaction>
</comment>
<protein>
    <recommendedName>
        <fullName evidence="7">Phosphatidylglycerol--prolipoprotein diacylglyceryl transferase</fullName>
        <ecNumber evidence="7">2.5.1.145</ecNumber>
    </recommendedName>
</protein>
<evidence type="ECO:0000256" key="3">
    <source>
        <dbReference type="ARBA" id="ARBA00022679"/>
    </source>
</evidence>
<keyword evidence="8" id="KW-0449">Lipoprotein</keyword>
<dbReference type="PANTHER" id="PTHR30589">
    <property type="entry name" value="PROLIPOPROTEIN DIACYLGLYCERYL TRANSFERASE"/>
    <property type="match status" value="1"/>
</dbReference>
<dbReference type="GO" id="GO:0008961">
    <property type="term" value="F:phosphatidylglycerol-prolipoprotein diacylglyceryl transferase activity"/>
    <property type="evidence" value="ECO:0007669"/>
    <property type="project" value="UniProtKB-UniRule"/>
</dbReference>
<gene>
    <name evidence="7 8" type="primary">lgt</name>
    <name evidence="8" type="ORF">G4L39_07090</name>
</gene>
<dbReference type="InterPro" id="IPR001640">
    <property type="entry name" value="Lgt"/>
</dbReference>
<feature type="binding site" evidence="7">
    <location>
        <position position="132"/>
    </location>
    <ligand>
        <name>a 1,2-diacyl-sn-glycero-3-phospho-(1'-sn-glycerol)</name>
        <dbReference type="ChEBI" id="CHEBI:64716"/>
    </ligand>
</feature>
<evidence type="ECO:0000256" key="6">
    <source>
        <dbReference type="ARBA" id="ARBA00023136"/>
    </source>
</evidence>
<dbReference type="PANTHER" id="PTHR30589:SF0">
    <property type="entry name" value="PHOSPHATIDYLGLYCEROL--PROLIPOPROTEIN DIACYLGLYCERYL TRANSFERASE"/>
    <property type="match status" value="1"/>
</dbReference>
<keyword evidence="4 7" id="KW-0812">Transmembrane</keyword>
<name>A0A6M1RUS1_9BACT</name>
<reference evidence="8 9" key="1">
    <citation type="submission" date="2020-02" db="EMBL/GenBank/DDBJ databases">
        <title>Draft genome sequence of Limisphaera ngatamarikiensis NGM72.4T, a thermophilic Verrucomicrobia grouped in subdivision 3.</title>
        <authorList>
            <person name="Carere C.R."/>
            <person name="Steen J."/>
            <person name="Hugenholtz P."/>
            <person name="Stott M.B."/>
        </authorList>
    </citation>
    <scope>NUCLEOTIDE SEQUENCE [LARGE SCALE GENOMIC DNA]</scope>
    <source>
        <strain evidence="8 9">NGM72.4</strain>
    </source>
</reference>
<comment type="function">
    <text evidence="7">Catalyzes the transfer of the diacylglyceryl group from phosphatidylglycerol to the sulfhydryl group of the N-terminal cysteine of a prolipoprotein, the first step in the formation of mature lipoproteins.</text>
</comment>
<comment type="caution">
    <text evidence="8">The sequence shown here is derived from an EMBL/GenBank/DDBJ whole genome shotgun (WGS) entry which is preliminary data.</text>
</comment>
<evidence type="ECO:0000313" key="8">
    <source>
        <dbReference type="EMBL" id="NGO39161.1"/>
    </source>
</evidence>
<comment type="caution">
    <text evidence="7">Lacks conserved residue(s) required for the propagation of feature annotation.</text>
</comment>
<dbReference type="GO" id="GO:0042158">
    <property type="term" value="P:lipoprotein biosynthetic process"/>
    <property type="evidence" value="ECO:0007669"/>
    <property type="project" value="UniProtKB-UniRule"/>
</dbReference>
<dbReference type="GO" id="GO:0005886">
    <property type="term" value="C:plasma membrane"/>
    <property type="evidence" value="ECO:0007669"/>
    <property type="project" value="UniProtKB-SubCell"/>
</dbReference>
<dbReference type="EC" id="2.5.1.145" evidence="7"/>
<dbReference type="Pfam" id="PF01790">
    <property type="entry name" value="LGT"/>
    <property type="match status" value="1"/>
</dbReference>
<evidence type="ECO:0000256" key="4">
    <source>
        <dbReference type="ARBA" id="ARBA00022692"/>
    </source>
</evidence>